<dbReference type="InterPro" id="IPR011011">
    <property type="entry name" value="Znf_FYVE_PHD"/>
</dbReference>
<dbReference type="CDD" id="cd09083">
    <property type="entry name" value="EEP-1"/>
    <property type="match status" value="1"/>
</dbReference>
<dbReference type="InterPro" id="IPR013083">
    <property type="entry name" value="Znf_RING/FYVE/PHD"/>
</dbReference>
<feature type="compositionally biased region" description="Pro residues" evidence="6">
    <location>
        <begin position="897"/>
        <end position="909"/>
    </location>
</feature>
<evidence type="ECO:0000256" key="5">
    <source>
        <dbReference type="PROSITE-ProRule" id="PRU00146"/>
    </source>
</evidence>
<keyword evidence="7" id="KW-0732">Signal</keyword>
<dbReference type="PANTHER" id="PTHR47636">
    <property type="entry name" value="TRANSCRIPTIONAL REGULATORY PROTEIN RCO1"/>
    <property type="match status" value="1"/>
</dbReference>
<dbReference type="InterPro" id="IPR019787">
    <property type="entry name" value="Znf_PHD-finger"/>
</dbReference>
<dbReference type="CDD" id="cd15535">
    <property type="entry name" value="PHD1_Rco1"/>
    <property type="match status" value="1"/>
</dbReference>
<dbReference type="InterPro" id="IPR052819">
    <property type="entry name" value="Chromatin_regulatory_protein"/>
</dbReference>
<dbReference type="SUPFAM" id="SSF57903">
    <property type="entry name" value="FYVE/PHD zinc finger"/>
    <property type="match status" value="2"/>
</dbReference>
<feature type="compositionally biased region" description="Acidic residues" evidence="6">
    <location>
        <begin position="1221"/>
        <end position="1230"/>
    </location>
</feature>
<feature type="compositionally biased region" description="Acidic residues" evidence="6">
    <location>
        <begin position="653"/>
        <end position="663"/>
    </location>
</feature>
<feature type="compositionally biased region" description="Low complexity" evidence="6">
    <location>
        <begin position="1173"/>
        <end position="1190"/>
    </location>
</feature>
<evidence type="ECO:0000256" key="2">
    <source>
        <dbReference type="ARBA" id="ARBA00022723"/>
    </source>
</evidence>
<dbReference type="GO" id="GO:0006357">
    <property type="term" value="P:regulation of transcription by RNA polymerase II"/>
    <property type="evidence" value="ECO:0007669"/>
    <property type="project" value="TreeGrafter"/>
</dbReference>
<dbReference type="GO" id="GO:0008270">
    <property type="term" value="F:zinc ion binding"/>
    <property type="evidence" value="ECO:0007669"/>
    <property type="project" value="UniProtKB-KW"/>
</dbReference>
<dbReference type="Gene3D" id="3.90.230.10">
    <property type="entry name" value="Creatinase/methionine aminopeptidase superfamily"/>
    <property type="match status" value="1"/>
</dbReference>
<dbReference type="GO" id="GO:0032221">
    <property type="term" value="C:Rpd3S complex"/>
    <property type="evidence" value="ECO:0007669"/>
    <property type="project" value="TreeGrafter"/>
</dbReference>
<dbReference type="SUPFAM" id="SSF46785">
    <property type="entry name" value="Winged helix' DNA-binding domain"/>
    <property type="match status" value="1"/>
</dbReference>
<evidence type="ECO:0000256" key="3">
    <source>
        <dbReference type="ARBA" id="ARBA00022771"/>
    </source>
</evidence>
<protein>
    <recommendedName>
        <fullName evidence="8">PHD-type domain-containing protein</fullName>
    </recommendedName>
</protein>
<dbReference type="InterPro" id="IPR036388">
    <property type="entry name" value="WH-like_DNA-bd_sf"/>
</dbReference>
<dbReference type="Gene3D" id="3.60.10.10">
    <property type="entry name" value="Endonuclease/exonuclease/phosphatase"/>
    <property type="match status" value="1"/>
</dbReference>
<evidence type="ECO:0000313" key="10">
    <source>
        <dbReference type="Proteomes" id="UP000799779"/>
    </source>
</evidence>
<feature type="compositionally biased region" description="Polar residues" evidence="6">
    <location>
        <begin position="1147"/>
        <end position="1156"/>
    </location>
</feature>
<feature type="compositionally biased region" description="Basic residues" evidence="6">
    <location>
        <begin position="636"/>
        <end position="648"/>
    </location>
</feature>
<dbReference type="Gene3D" id="1.10.10.10">
    <property type="entry name" value="Winged helix-like DNA-binding domain superfamily/Winged helix DNA-binding domain"/>
    <property type="match status" value="1"/>
</dbReference>
<evidence type="ECO:0000256" key="6">
    <source>
        <dbReference type="SAM" id="MobiDB-lite"/>
    </source>
</evidence>
<dbReference type="SUPFAM" id="SSF55920">
    <property type="entry name" value="Creatinase/aminopeptidase"/>
    <property type="match status" value="1"/>
</dbReference>
<name>A0A6A5X4J9_9PLEO</name>
<keyword evidence="3 5" id="KW-0863">Zinc-finger</keyword>
<evidence type="ECO:0000313" key="9">
    <source>
        <dbReference type="EMBL" id="KAF2007806.1"/>
    </source>
</evidence>
<dbReference type="PROSITE" id="PS50016">
    <property type="entry name" value="ZF_PHD_2"/>
    <property type="match status" value="2"/>
</dbReference>
<dbReference type="Proteomes" id="UP000799779">
    <property type="component" value="Unassembled WGS sequence"/>
</dbReference>
<feature type="compositionally biased region" description="Polar residues" evidence="6">
    <location>
        <begin position="1195"/>
        <end position="1220"/>
    </location>
</feature>
<dbReference type="Gene3D" id="3.30.40.10">
    <property type="entry name" value="Zinc/RING finger domain, C3HC4 (zinc finger)"/>
    <property type="match status" value="2"/>
</dbReference>
<dbReference type="SMART" id="SM00249">
    <property type="entry name" value="PHD"/>
    <property type="match status" value="2"/>
</dbReference>
<dbReference type="FunFam" id="3.90.230.10:FF:000016">
    <property type="entry name" value="Putative curved dna-binding protein"/>
    <property type="match status" value="1"/>
</dbReference>
<feature type="region of interest" description="Disordered" evidence="6">
    <location>
        <begin position="1343"/>
        <end position="1452"/>
    </location>
</feature>
<dbReference type="CDD" id="cd01089">
    <property type="entry name" value="PA2G4-like"/>
    <property type="match status" value="1"/>
</dbReference>
<feature type="domain" description="PHD-type" evidence="8">
    <location>
        <begin position="1585"/>
        <end position="1644"/>
    </location>
</feature>
<feature type="region of interest" description="Disordered" evidence="6">
    <location>
        <begin position="833"/>
        <end position="909"/>
    </location>
</feature>
<feature type="compositionally biased region" description="Gly residues" evidence="6">
    <location>
        <begin position="784"/>
        <end position="793"/>
    </location>
</feature>
<dbReference type="InterPro" id="IPR036691">
    <property type="entry name" value="Endo/exonu/phosph_ase_sf"/>
</dbReference>
<evidence type="ECO:0000256" key="7">
    <source>
        <dbReference type="SAM" id="SignalP"/>
    </source>
</evidence>
<feature type="region of interest" description="Disordered" evidence="6">
    <location>
        <begin position="1109"/>
        <end position="1156"/>
    </location>
</feature>
<feature type="region of interest" description="Disordered" evidence="6">
    <location>
        <begin position="1173"/>
        <end position="1297"/>
    </location>
</feature>
<dbReference type="CDD" id="cd15534">
    <property type="entry name" value="PHD2_PHF12_Rco1"/>
    <property type="match status" value="1"/>
</dbReference>
<evidence type="ECO:0000256" key="1">
    <source>
        <dbReference type="ARBA" id="ARBA00007319"/>
    </source>
</evidence>
<feature type="compositionally biased region" description="Low complexity" evidence="6">
    <location>
        <begin position="1377"/>
        <end position="1392"/>
    </location>
</feature>
<feature type="region of interest" description="Disordered" evidence="6">
    <location>
        <begin position="1750"/>
        <end position="1769"/>
    </location>
</feature>
<feature type="region of interest" description="Disordered" evidence="6">
    <location>
        <begin position="761"/>
        <end position="821"/>
    </location>
</feature>
<evidence type="ECO:0000259" key="8">
    <source>
        <dbReference type="PROSITE" id="PS50016"/>
    </source>
</evidence>
<reference evidence="9" key="1">
    <citation type="journal article" date="2020" name="Stud. Mycol.">
        <title>101 Dothideomycetes genomes: a test case for predicting lifestyles and emergence of pathogens.</title>
        <authorList>
            <person name="Haridas S."/>
            <person name="Albert R."/>
            <person name="Binder M."/>
            <person name="Bloem J."/>
            <person name="Labutti K."/>
            <person name="Salamov A."/>
            <person name="Andreopoulos B."/>
            <person name="Baker S."/>
            <person name="Barry K."/>
            <person name="Bills G."/>
            <person name="Bluhm B."/>
            <person name="Cannon C."/>
            <person name="Castanera R."/>
            <person name="Culley D."/>
            <person name="Daum C."/>
            <person name="Ezra D."/>
            <person name="Gonzalez J."/>
            <person name="Henrissat B."/>
            <person name="Kuo A."/>
            <person name="Liang C."/>
            <person name="Lipzen A."/>
            <person name="Lutzoni F."/>
            <person name="Magnuson J."/>
            <person name="Mondo S."/>
            <person name="Nolan M."/>
            <person name="Ohm R."/>
            <person name="Pangilinan J."/>
            <person name="Park H.-J."/>
            <person name="Ramirez L."/>
            <person name="Alfaro M."/>
            <person name="Sun H."/>
            <person name="Tritt A."/>
            <person name="Yoshinaga Y."/>
            <person name="Zwiers L.-H."/>
            <person name="Turgeon B."/>
            <person name="Goodwin S."/>
            <person name="Spatafora J."/>
            <person name="Crous P."/>
            <person name="Grigoriev I."/>
        </authorList>
    </citation>
    <scope>NUCLEOTIDE SEQUENCE</scope>
    <source>
        <strain evidence="9">CBS 123094</strain>
    </source>
</reference>
<feature type="signal peptide" evidence="7">
    <location>
        <begin position="1"/>
        <end position="24"/>
    </location>
</feature>
<dbReference type="EMBL" id="ML977556">
    <property type="protein sequence ID" value="KAF2007806.1"/>
    <property type="molecule type" value="Genomic_DNA"/>
</dbReference>
<keyword evidence="10" id="KW-1185">Reference proteome</keyword>
<organism evidence="9 10">
    <name type="scientific">Amniculicola lignicola CBS 123094</name>
    <dbReference type="NCBI Taxonomy" id="1392246"/>
    <lineage>
        <taxon>Eukaryota</taxon>
        <taxon>Fungi</taxon>
        <taxon>Dikarya</taxon>
        <taxon>Ascomycota</taxon>
        <taxon>Pezizomycotina</taxon>
        <taxon>Dothideomycetes</taxon>
        <taxon>Pleosporomycetidae</taxon>
        <taxon>Pleosporales</taxon>
        <taxon>Amniculicolaceae</taxon>
        <taxon>Amniculicola</taxon>
    </lineage>
</organism>
<dbReference type="OrthoDB" id="5876363at2759"/>
<feature type="chain" id="PRO_5025361083" description="PHD-type domain-containing protein" evidence="7">
    <location>
        <begin position="25"/>
        <end position="1853"/>
    </location>
</feature>
<proteinExistence type="inferred from homology"/>
<dbReference type="InterPro" id="IPR036390">
    <property type="entry name" value="WH_DNA-bd_sf"/>
</dbReference>
<evidence type="ECO:0000256" key="4">
    <source>
        <dbReference type="ARBA" id="ARBA00022833"/>
    </source>
</evidence>
<keyword evidence="4" id="KW-0862">Zinc</keyword>
<dbReference type="InterPro" id="IPR036005">
    <property type="entry name" value="Creatinase/aminopeptidase-like"/>
</dbReference>
<dbReference type="FunFam" id="1.10.10.10:FF:000029">
    <property type="entry name" value="Proliferation-associated 2G4, a"/>
    <property type="match status" value="1"/>
</dbReference>
<dbReference type="FunFam" id="3.30.40.10:FF:000748">
    <property type="entry name" value="PHD finger domain protein, putative"/>
    <property type="match status" value="1"/>
</dbReference>
<dbReference type="PROSITE" id="PS01359">
    <property type="entry name" value="ZF_PHD_1"/>
    <property type="match status" value="1"/>
</dbReference>
<feature type="region of interest" description="Disordered" evidence="6">
    <location>
        <begin position="629"/>
        <end position="741"/>
    </location>
</feature>
<feature type="compositionally biased region" description="Low complexity" evidence="6">
    <location>
        <begin position="1127"/>
        <end position="1141"/>
    </location>
</feature>
<comment type="similarity">
    <text evidence="1">Belongs to the peptidase M24 family.</text>
</comment>
<dbReference type="InterPro" id="IPR019786">
    <property type="entry name" value="Zinc_finger_PHD-type_CS"/>
</dbReference>
<keyword evidence="2" id="KW-0479">Metal-binding</keyword>
<feature type="domain" description="PHD-type" evidence="8">
    <location>
        <begin position="1455"/>
        <end position="1502"/>
    </location>
</feature>
<accession>A0A6A5X4J9</accession>
<feature type="compositionally biased region" description="Polar residues" evidence="6">
    <location>
        <begin position="674"/>
        <end position="684"/>
    </location>
</feature>
<dbReference type="PANTHER" id="PTHR47636:SF1">
    <property type="entry name" value="TRANSCRIPTIONAL REGULATORY PROTEIN RCO1"/>
    <property type="match status" value="1"/>
</dbReference>
<gene>
    <name evidence="9" type="ORF">P154DRAFT_541163</name>
</gene>
<dbReference type="InterPro" id="IPR001965">
    <property type="entry name" value="Znf_PHD"/>
</dbReference>
<dbReference type="Pfam" id="PF00628">
    <property type="entry name" value="PHD"/>
    <property type="match status" value="2"/>
</dbReference>
<dbReference type="SUPFAM" id="SSF56219">
    <property type="entry name" value="DNase I-like"/>
    <property type="match status" value="1"/>
</dbReference>
<feature type="compositionally biased region" description="Low complexity" evidence="6">
    <location>
        <begin position="876"/>
        <end position="896"/>
    </location>
</feature>
<sequence>MLPLTLFFSSLLGVLALFAMNVHAEIPIRILTHNIRFATTTPGTGEKPWEDRRPFLVNELKYNTLYNQESFICLQEVLHQQLQDIISDLNNGSSFHPDPEWAYIGVGRNDGKTKGEYSPILYRRGVWEVEDWKTIWLSETPEKPSKGWDAASIRIVTVSVFKHRATGRKVFGLNTHLDDQGEVSRFESAKLLLKIVEGTVQANSVTQLPVWLSGDFNSERNGAAYQTLNSHNSTMRDVQEEAMWRYGNGLTFTGFKNYTLANPDTLTKYKTAAQISQKVLQEVSGWCVDGANIVELCERGDKLLDEEIAKVYKGNKKLSKGIGHCTTVSPSSYITPYTPLRTDAEEAATTLKAGECVKIQLGAQIDGFPAIVCDSIFVPSDESKDGEVSGREADLYLATYYANELLLRLMLPPGLVPSGTEEEQAKASARKPYTQSQITHLLEKVTSAYECNIVESTTIWLFERNEIEAKKKIILAPGDGVKGEGQPEVGEAWGVEIGVSLGSGKVKTLSNRATLHRRTATTYGLKRPTSRALLSEVVKKFGTFPFSLRQLEDEKAAKVGVVECVRGGVLRQYEVVGDKNNDPVARLFTTIAITKNGLTKLAAPPTPDLSKYKTDKKITDEEVLKILESPVGKPASKNKNRKKKKKTTKKAEEDEEESSDEDFLTFHHHPPRDTTGTHCQNSREPPSGAEMSLNRKRKSRTSTPFTSDPPTMPPDSKKQKTQSSLDSWVEPQVAKPTASFEEHGFQRGGVLATMAPLGQAPSTALKKRLRALTDGSARRSNGGNSSGLSGGEEGISTPEMTPAPEAELEVQRDGLEHPEEEDLQIVYAAVEEDEDEDYVPNKSKGKAQVAKTPVRGKTPGQVKTPVPASTPVMNGASPSPAVRASSASHAMSKSVSAPPPACMPRKTPPIVDPVVKQRITLAVNDAIIRSNANNRQLVGQAIKSFYADTQQDEYVHGVLHAIFSQRATEEQYSFFRSYIKRTKKRIRKEARLERARALQDSRSTEASPANFTSAEGSPFAVVSSLSIGDFTQSALPIVSRASIEQSSVLDSQPPSPTRLHNNTNLDLNHNNIFSQNVASNAATRSTHPLDTAPDFSVADASDEMAIKLRNKKELSTPPVRQPRRTAARTAQSTAATTQQPAKRNRRNASGTVATSTAPAGDVAAANGTASSSAAAGAAGASPDTAGTSAAPMNPVSDTEAGSSSNGATPAVTTPNVVGDSTDSDLSDVNEEIVNNGPPEPLKKLNGTAAASAAKRARSKAESAANARAGKKNRLQKKQMAIGYAPPDGANEEEARADNEAIYARRQELEDEQRRMMNDHQQVPTSEARFEDEMLDTESLTDSMIALGPPMGSDEPGQPTRARQREDESAAPSPREMPSAVPSRPTTRPTTPALSQPASKKLRLTNGQGGQTAKMKRSRPVKNRDNPIAGIPHHGGAGARHLRPDDNDQGSPPENDDFCSACKGVGYFVCCEGCPRVFHLTCLDPPRESAPEGSYFCEECEARVTDADDGTFASAKPLFPLFKALSHTNARAFTLPFSVKDHYKSVHARKDGAYADQTKKIPLSKSSGYGYQGPDHFKLYDSNGRLILCSHCGKSAQGKRPILQCDFCPSRFHLDCLDPPLANPPPISLVNATRDAWMCPRHVDHDFRDGLLVPREQEDGGAEDATMVDAEPPVRIARKFRVPKKPTVVTAGFTRGIRNNGLIEVFNDPDDETDGEGNYVFDESRDPGNKLTRIHEKGIILDFLTHVKASRVQKSQPERNKATKSAKRKATMQHFDARPIAQQQAALHLMQLAQADPSAGLSEPNIAGLIMSLTAEAPQQVTDAITNGGPAPMTEEKRAELQKLQTLIDRALKQ</sequence>